<protein>
    <submittedName>
        <fullName evidence="3">Restriction system protein</fullName>
    </submittedName>
</protein>
<dbReference type="InterPro" id="IPR011856">
    <property type="entry name" value="tRNA_endonuc-like_dom_sf"/>
</dbReference>
<name>A0A7W7WW38_9PSEU</name>
<dbReference type="GO" id="GO:0009307">
    <property type="term" value="P:DNA restriction-modification system"/>
    <property type="evidence" value="ECO:0007669"/>
    <property type="project" value="InterPro"/>
</dbReference>
<keyword evidence="1" id="KW-0472">Membrane</keyword>
<dbReference type="GO" id="GO:0015666">
    <property type="term" value="F:restriction endodeoxyribonuclease activity"/>
    <property type="evidence" value="ECO:0007669"/>
    <property type="project" value="TreeGrafter"/>
</dbReference>
<evidence type="ECO:0000313" key="4">
    <source>
        <dbReference type="Proteomes" id="UP000542674"/>
    </source>
</evidence>
<evidence type="ECO:0000259" key="2">
    <source>
        <dbReference type="Pfam" id="PF04471"/>
    </source>
</evidence>
<dbReference type="PANTHER" id="PTHR30015">
    <property type="entry name" value="MRR RESTRICTION SYSTEM PROTEIN"/>
    <property type="match status" value="1"/>
</dbReference>
<dbReference type="InterPro" id="IPR011335">
    <property type="entry name" value="Restrct_endonuc-II-like"/>
</dbReference>
<evidence type="ECO:0000313" key="3">
    <source>
        <dbReference type="EMBL" id="MBB4965567.1"/>
    </source>
</evidence>
<gene>
    <name evidence="3" type="ORF">F4559_002926</name>
</gene>
<dbReference type="Gene3D" id="3.40.1350.10">
    <property type="match status" value="1"/>
</dbReference>
<dbReference type="RefSeq" id="WP_184669162.1">
    <property type="nucleotide sequence ID" value="NZ_BAABAI010000029.1"/>
</dbReference>
<dbReference type="SUPFAM" id="SSF52980">
    <property type="entry name" value="Restriction endonuclease-like"/>
    <property type="match status" value="1"/>
</dbReference>
<dbReference type="EMBL" id="JACHJS010000001">
    <property type="protein sequence ID" value="MBB4965567.1"/>
    <property type="molecule type" value="Genomic_DNA"/>
</dbReference>
<keyword evidence="4" id="KW-1185">Reference proteome</keyword>
<dbReference type="GO" id="GO:0003677">
    <property type="term" value="F:DNA binding"/>
    <property type="evidence" value="ECO:0007669"/>
    <property type="project" value="InterPro"/>
</dbReference>
<organism evidence="3 4">
    <name type="scientific">Saccharothrix violaceirubra</name>
    <dbReference type="NCBI Taxonomy" id="413306"/>
    <lineage>
        <taxon>Bacteria</taxon>
        <taxon>Bacillati</taxon>
        <taxon>Actinomycetota</taxon>
        <taxon>Actinomycetes</taxon>
        <taxon>Pseudonocardiales</taxon>
        <taxon>Pseudonocardiaceae</taxon>
        <taxon>Saccharothrix</taxon>
    </lineage>
</organism>
<comment type="caution">
    <text evidence="3">The sequence shown here is derived from an EMBL/GenBank/DDBJ whole genome shotgun (WGS) entry which is preliminary data.</text>
</comment>
<keyword evidence="1" id="KW-1133">Transmembrane helix</keyword>
<feature type="domain" description="Restriction endonuclease type IV Mrr" evidence="2">
    <location>
        <begin position="78"/>
        <end position="187"/>
    </location>
</feature>
<dbReference type="Proteomes" id="UP000542674">
    <property type="component" value="Unassembled WGS sequence"/>
</dbReference>
<dbReference type="Pfam" id="PF04471">
    <property type="entry name" value="Mrr_cat"/>
    <property type="match status" value="1"/>
</dbReference>
<dbReference type="InterPro" id="IPR007560">
    <property type="entry name" value="Restrct_endonuc_IV_Mrr"/>
</dbReference>
<dbReference type="InterPro" id="IPR052906">
    <property type="entry name" value="Type_IV_Methyl-Rstrct_Enzyme"/>
</dbReference>
<reference evidence="3 4" key="1">
    <citation type="submission" date="2020-08" db="EMBL/GenBank/DDBJ databases">
        <title>Sequencing the genomes of 1000 actinobacteria strains.</title>
        <authorList>
            <person name="Klenk H.-P."/>
        </authorList>
    </citation>
    <scope>NUCLEOTIDE SEQUENCE [LARGE SCALE GENOMIC DNA]</scope>
    <source>
        <strain evidence="3 4">DSM 45084</strain>
    </source>
</reference>
<evidence type="ECO:0000256" key="1">
    <source>
        <dbReference type="SAM" id="Phobius"/>
    </source>
</evidence>
<feature type="transmembrane region" description="Helical" evidence="1">
    <location>
        <begin position="12"/>
        <end position="31"/>
    </location>
</feature>
<accession>A0A7W7WW38</accession>
<feature type="transmembrane region" description="Helical" evidence="1">
    <location>
        <begin position="37"/>
        <end position="55"/>
    </location>
</feature>
<keyword evidence="1" id="KW-0812">Transmembrane</keyword>
<dbReference type="PANTHER" id="PTHR30015:SF6">
    <property type="entry name" value="SLL1429 PROTEIN"/>
    <property type="match status" value="1"/>
</dbReference>
<proteinExistence type="predicted"/>
<sequence length="199" mass="21736">MTTRPRKSRKPDWKPGLAVAVAAVIVLPPFFRSHPVLSVTVTTLVVLGATTWFALRLRAGRIEAERQAGRDRAIEVTDGMTGPEFEQWTARLLRRSGCRDVEVVGGTGDAGADVVAWTPGGKRVVVQCKRHVRKITSPDVQRFGGVFHYHRADVALLIATTTFTEPAQRIAAGVGILLVDRTALAEWARTNVPPLPLSR</sequence>
<dbReference type="AlphaFoldDB" id="A0A7W7WW38"/>